<gene>
    <name evidence="2" type="ORF">BKCO1_30000109</name>
</gene>
<dbReference type="RefSeq" id="XP_020129775.1">
    <property type="nucleotide sequence ID" value="XM_020273874.1"/>
</dbReference>
<organism evidence="2 3">
    <name type="scientific">Diplodia corticola</name>
    <dbReference type="NCBI Taxonomy" id="236234"/>
    <lineage>
        <taxon>Eukaryota</taxon>
        <taxon>Fungi</taxon>
        <taxon>Dikarya</taxon>
        <taxon>Ascomycota</taxon>
        <taxon>Pezizomycotina</taxon>
        <taxon>Dothideomycetes</taxon>
        <taxon>Dothideomycetes incertae sedis</taxon>
        <taxon>Botryosphaeriales</taxon>
        <taxon>Botryosphaeriaceae</taxon>
        <taxon>Diplodia</taxon>
    </lineage>
</organism>
<dbReference type="Proteomes" id="UP000183809">
    <property type="component" value="Unassembled WGS sequence"/>
</dbReference>
<sequence length="296" mass="32194">MSSQVQPVQFELSRHILKKVASAIKFDERADASWLKIEFIRPSTEYGVPITVDSDDPKFFRIQNIWATAVQADPTIKDEGALILKARRKDGTPVSAIDPSKYHVPSDAVQSNVTAEPARHPSLSNLRGASPLGASKAPKLSPTAVTSASNLRSSASPEVPDNTMMHDRVPHAGEIQKPDGMASILGSNQQNARRAPGCDTEASEAPRRRRAYSGSTVYSPATTTVTFQANITTGPNIVAVPFDLDNINESIDDIVAYVDWKNSEVGRASPVDFKTFLSIMRFRPIQANAVVLRKAE</sequence>
<name>A0A1J9RLR6_9PEZI</name>
<evidence type="ECO:0000256" key="1">
    <source>
        <dbReference type="SAM" id="MobiDB-lite"/>
    </source>
</evidence>
<keyword evidence="3" id="KW-1185">Reference proteome</keyword>
<dbReference type="AlphaFoldDB" id="A0A1J9RLR6"/>
<evidence type="ECO:0000313" key="2">
    <source>
        <dbReference type="EMBL" id="OJD33515.1"/>
    </source>
</evidence>
<comment type="caution">
    <text evidence="2">The sequence shown here is derived from an EMBL/GenBank/DDBJ whole genome shotgun (WGS) entry which is preliminary data.</text>
</comment>
<feature type="region of interest" description="Disordered" evidence="1">
    <location>
        <begin position="94"/>
        <end position="165"/>
    </location>
</feature>
<reference evidence="2 3" key="1">
    <citation type="submission" date="2016-10" db="EMBL/GenBank/DDBJ databases">
        <title>Proteomics and genomics reveal pathogen-plant mechanisms compatible with a hemibiotrophic lifestyle of Diplodia corticola.</title>
        <authorList>
            <person name="Fernandes I."/>
            <person name="De Jonge R."/>
            <person name="Van De Peer Y."/>
            <person name="Devreese B."/>
            <person name="Alves A."/>
            <person name="Esteves A.C."/>
        </authorList>
    </citation>
    <scope>NUCLEOTIDE SEQUENCE [LARGE SCALE GENOMIC DNA]</scope>
    <source>
        <strain evidence="2 3">CBS 112549</strain>
    </source>
</reference>
<dbReference type="GeneID" id="31014135"/>
<feature type="region of interest" description="Disordered" evidence="1">
    <location>
        <begin position="188"/>
        <end position="215"/>
    </location>
</feature>
<dbReference type="EMBL" id="MNUE01000030">
    <property type="protein sequence ID" value="OJD33515.1"/>
    <property type="molecule type" value="Genomic_DNA"/>
</dbReference>
<feature type="compositionally biased region" description="Polar residues" evidence="1">
    <location>
        <begin position="143"/>
        <end position="156"/>
    </location>
</feature>
<proteinExistence type="predicted"/>
<dbReference type="OrthoDB" id="3940641at2759"/>
<evidence type="ECO:0000313" key="3">
    <source>
        <dbReference type="Proteomes" id="UP000183809"/>
    </source>
</evidence>
<accession>A0A1J9RLR6</accession>
<protein>
    <submittedName>
        <fullName evidence="2">Zygote arrest protein 1</fullName>
    </submittedName>
</protein>